<feature type="transmembrane region" description="Helical" evidence="1">
    <location>
        <begin position="69"/>
        <end position="89"/>
    </location>
</feature>
<keyword evidence="1" id="KW-1133">Transmembrane helix</keyword>
<keyword evidence="3" id="KW-1185">Reference proteome</keyword>
<dbReference type="AlphaFoldDB" id="A0A154BU33"/>
<reference evidence="2 3" key="1">
    <citation type="submission" date="2016-02" db="EMBL/GenBank/DDBJ databases">
        <title>Anaerosporomusa subterraneum gen. nov., sp. nov., a spore-forming obligate anaerobe isolated from saprolite.</title>
        <authorList>
            <person name="Choi J.K."/>
            <person name="Shah M."/>
            <person name="Yee N."/>
        </authorList>
    </citation>
    <scope>NUCLEOTIDE SEQUENCE [LARGE SCALE GENOMIC DNA]</scope>
    <source>
        <strain evidence="2 3">RU4</strain>
    </source>
</reference>
<comment type="caution">
    <text evidence="2">The sequence shown here is derived from an EMBL/GenBank/DDBJ whole genome shotgun (WGS) entry which is preliminary data.</text>
</comment>
<evidence type="ECO:0008006" key="4">
    <source>
        <dbReference type="Google" id="ProtNLM"/>
    </source>
</evidence>
<dbReference type="OrthoDB" id="6443879at2"/>
<protein>
    <recommendedName>
        <fullName evidence="4">DUF340 domain-containing protein</fullName>
    </recommendedName>
</protein>
<organism evidence="2 3">
    <name type="scientific">Anaerosporomusa subterranea</name>
    <dbReference type="NCBI Taxonomy" id="1794912"/>
    <lineage>
        <taxon>Bacteria</taxon>
        <taxon>Bacillati</taxon>
        <taxon>Bacillota</taxon>
        <taxon>Negativicutes</taxon>
        <taxon>Acetonemataceae</taxon>
        <taxon>Anaerosporomusa</taxon>
    </lineage>
</organism>
<keyword evidence="1" id="KW-0472">Membrane</keyword>
<dbReference type="Proteomes" id="UP000076268">
    <property type="component" value="Unassembled WGS sequence"/>
</dbReference>
<dbReference type="RefSeq" id="WP_066239791.1">
    <property type="nucleotide sequence ID" value="NZ_LSGP01000013.1"/>
</dbReference>
<sequence>MKWSEAIAVLLVMGVISVIGNMLGYKEALGKDLTYGQFIAEAATGYGIMFTIALLGIACSKYLPGKLPMVFWVSVLATLSTVPQVSPWAKEIGYYTGKVDFLALATPILAFAGLSFGKDIEKFKTMSWRIVVVALTVYTGTFICAAVVAQFLLKYEGII</sequence>
<evidence type="ECO:0000313" key="3">
    <source>
        <dbReference type="Proteomes" id="UP000076268"/>
    </source>
</evidence>
<proteinExistence type="predicted"/>
<evidence type="ECO:0000313" key="2">
    <source>
        <dbReference type="EMBL" id="KYZ77439.1"/>
    </source>
</evidence>
<evidence type="ECO:0000256" key="1">
    <source>
        <dbReference type="SAM" id="Phobius"/>
    </source>
</evidence>
<dbReference type="EMBL" id="LSGP01000013">
    <property type="protein sequence ID" value="KYZ77439.1"/>
    <property type="molecule type" value="Genomic_DNA"/>
</dbReference>
<gene>
    <name evidence="2" type="ORF">AXX12_04830</name>
</gene>
<feature type="transmembrane region" description="Helical" evidence="1">
    <location>
        <begin position="130"/>
        <end position="153"/>
    </location>
</feature>
<accession>A0A154BU33</accession>
<dbReference type="STRING" id="1794912.AXX12_04830"/>
<name>A0A154BU33_ANASB</name>
<feature type="transmembrane region" description="Helical" evidence="1">
    <location>
        <begin position="101"/>
        <end position="118"/>
    </location>
</feature>
<keyword evidence="1" id="KW-0812">Transmembrane</keyword>
<feature type="transmembrane region" description="Helical" evidence="1">
    <location>
        <begin position="7"/>
        <end position="25"/>
    </location>
</feature>
<feature type="transmembrane region" description="Helical" evidence="1">
    <location>
        <begin position="37"/>
        <end position="57"/>
    </location>
</feature>